<feature type="domain" description="Cupin type-1" evidence="4">
    <location>
        <begin position="594"/>
        <end position="768"/>
    </location>
</feature>
<dbReference type="AlphaFoldDB" id="A0AAD4SM94"/>
<dbReference type="Gene3D" id="2.60.120.10">
    <property type="entry name" value="Jelly Rolls"/>
    <property type="match status" value="2"/>
</dbReference>
<dbReference type="Proteomes" id="UP001202328">
    <property type="component" value="Unassembled WGS sequence"/>
</dbReference>
<feature type="signal peptide" evidence="3">
    <location>
        <begin position="1"/>
        <end position="22"/>
    </location>
</feature>
<protein>
    <recommendedName>
        <fullName evidence="4">Cupin type-1 domain-containing protein</fullName>
    </recommendedName>
</protein>
<comment type="similarity">
    <text evidence="1">Belongs to the 7S seed storage protein family.</text>
</comment>
<name>A0AAD4SM94_9MAGN</name>
<keyword evidence="3" id="KW-0732">Signal</keyword>
<dbReference type="InterPro" id="IPR006045">
    <property type="entry name" value="Cupin_1"/>
</dbReference>
<feature type="region of interest" description="Disordered" evidence="2">
    <location>
        <begin position="666"/>
        <end position="692"/>
    </location>
</feature>
<dbReference type="CDD" id="cd02245">
    <property type="entry name" value="cupin_7S_vicilin-like_C"/>
    <property type="match status" value="1"/>
</dbReference>
<evidence type="ECO:0000313" key="6">
    <source>
        <dbReference type="Proteomes" id="UP001202328"/>
    </source>
</evidence>
<sequence>MAFKAKLSLLVFLLSFFLLSAASCLGQRDPQQELEQCRQLCARQQRFRQQQCEQQCQERFEEQQREQGRDENTRDPQQEYLQCQRTCQQQARSQQQQCQQRCEQRRREQEREQQRDEQDPQREYQQCQHRCQQQPGQQQQCEQRCEERRGQQEREQQRDEQSPQREYQQCQRRCQQQQPGQRQQQCEQRCEERRREQEREQQRDEQSPQREYQQCQRRCQQQQPGQQQQCEQRCEERRRQQEREQQRDDQDPQKEYQQCQLRCQQQPGQQQQCEQRCEERRRQQEREQQRDELSPQREYQQCQRRCQQQQPGQAQQKCEQRCEERRRQQEREQQRDEQSPQREYQQCQRRCQQQQPGQQQQQCEQPCEERRRQQEKGQRDVQHGNNPYFYDEQSFIDRYRTQEGYIRVLPKFTEQSNLLRGIENYRLAIFQANPNTFVIPSHWDADAVLFVVKGRGTISLVRQQNRESYNLKQGDVLRVPVGSLVYMINRDNSETLQIGKILVTVSTPGQVREFFSSGDHEPESFYRVFSNDILESAFNTPRERLDRLFGQQTQGVIIRASQEQVRELSRHASSSSEESHFWPKRGGQSSSGLFNILNKRATYSNNYGQLYEVDGNDYKQLQDLDLGVSFTNISQGGMLGPYYNTRSTKVLLVVEGNGRFEMACPHLSKQSQRQQRGRQEFEEEREQEQGVHYEKVSARLSPRSVIIVPAGHPVAIVASQNQNLQIVAFEINAQGNQRNFLAGRESVINKMEKVAMELGFNVPSSEVQEILNKQRESFFLPGPNQRQQQRGSHGLSILDFVGF</sequence>
<keyword evidence="6" id="KW-1185">Reference proteome</keyword>
<evidence type="ECO:0000313" key="5">
    <source>
        <dbReference type="EMBL" id="KAI3910790.1"/>
    </source>
</evidence>
<dbReference type="InterPro" id="IPR050253">
    <property type="entry name" value="Seed_Storage-Functional"/>
</dbReference>
<accession>A0AAD4SM94</accession>
<evidence type="ECO:0000259" key="4">
    <source>
        <dbReference type="SMART" id="SM00835"/>
    </source>
</evidence>
<organism evidence="5 6">
    <name type="scientific">Papaver atlanticum</name>
    <dbReference type="NCBI Taxonomy" id="357466"/>
    <lineage>
        <taxon>Eukaryota</taxon>
        <taxon>Viridiplantae</taxon>
        <taxon>Streptophyta</taxon>
        <taxon>Embryophyta</taxon>
        <taxon>Tracheophyta</taxon>
        <taxon>Spermatophyta</taxon>
        <taxon>Magnoliopsida</taxon>
        <taxon>Ranunculales</taxon>
        <taxon>Papaveraceae</taxon>
        <taxon>Papaveroideae</taxon>
        <taxon>Papaver</taxon>
    </lineage>
</organism>
<dbReference type="PANTHER" id="PTHR31189:SF13">
    <property type="entry name" value="CUPINCIN"/>
    <property type="match status" value="1"/>
</dbReference>
<dbReference type="Pfam" id="PF00190">
    <property type="entry name" value="Cupin_1"/>
    <property type="match status" value="2"/>
</dbReference>
<evidence type="ECO:0000256" key="1">
    <source>
        <dbReference type="ARBA" id="ARBA00023597"/>
    </source>
</evidence>
<feature type="domain" description="Cupin type-1" evidence="4">
    <location>
        <begin position="388"/>
        <end position="546"/>
    </location>
</feature>
<evidence type="ECO:0000256" key="3">
    <source>
        <dbReference type="SAM" id="SignalP"/>
    </source>
</evidence>
<dbReference type="SUPFAM" id="SSF51182">
    <property type="entry name" value="RmlC-like cupins"/>
    <property type="match status" value="2"/>
</dbReference>
<dbReference type="PANTHER" id="PTHR31189">
    <property type="entry name" value="OS03G0336100 PROTEIN-RELATED"/>
    <property type="match status" value="1"/>
</dbReference>
<dbReference type="InterPro" id="IPR006792">
    <property type="entry name" value="Vicilin_N"/>
</dbReference>
<dbReference type="InterPro" id="IPR014710">
    <property type="entry name" value="RmlC-like_jellyroll"/>
</dbReference>
<comment type="caution">
    <text evidence="5">The sequence shown here is derived from an EMBL/GenBank/DDBJ whole genome shotgun (WGS) entry which is preliminary data.</text>
</comment>
<reference evidence="5" key="1">
    <citation type="submission" date="2022-04" db="EMBL/GenBank/DDBJ databases">
        <title>A functionally conserved STORR gene fusion in Papaver species that diverged 16.8 million years ago.</title>
        <authorList>
            <person name="Catania T."/>
        </authorList>
    </citation>
    <scope>NUCLEOTIDE SEQUENCE</scope>
    <source>
        <strain evidence="5">S-188037</strain>
    </source>
</reference>
<dbReference type="SMART" id="SM00835">
    <property type="entry name" value="Cupin_1"/>
    <property type="match status" value="2"/>
</dbReference>
<dbReference type="Gene3D" id="6.10.250.890">
    <property type="match status" value="5"/>
</dbReference>
<evidence type="ECO:0000256" key="2">
    <source>
        <dbReference type="SAM" id="MobiDB-lite"/>
    </source>
</evidence>
<proteinExistence type="inferred from homology"/>
<dbReference type="Pfam" id="PF04702">
    <property type="entry name" value="Vicilin_N"/>
    <property type="match status" value="2"/>
</dbReference>
<feature type="region of interest" description="Disordered" evidence="2">
    <location>
        <begin position="568"/>
        <end position="587"/>
    </location>
</feature>
<dbReference type="PROSITE" id="PS51257">
    <property type="entry name" value="PROKAR_LIPOPROTEIN"/>
    <property type="match status" value="1"/>
</dbReference>
<dbReference type="EMBL" id="JAJJMB010010117">
    <property type="protein sequence ID" value="KAI3910790.1"/>
    <property type="molecule type" value="Genomic_DNA"/>
</dbReference>
<feature type="chain" id="PRO_5042060297" description="Cupin type-1 domain-containing protein" evidence="3">
    <location>
        <begin position="23"/>
        <end position="803"/>
    </location>
</feature>
<dbReference type="InterPro" id="IPR011051">
    <property type="entry name" value="RmlC_Cupin_sf"/>
</dbReference>
<gene>
    <name evidence="5" type="ORF">MKW98_030598</name>
</gene>
<dbReference type="CDD" id="cd02244">
    <property type="entry name" value="cupin_7S_vicilin-like_N"/>
    <property type="match status" value="1"/>
</dbReference>